<proteinExistence type="predicted"/>
<comment type="caution">
    <text evidence="1">The sequence shown here is derived from an EMBL/GenBank/DDBJ whole genome shotgun (WGS) entry which is preliminary data.</text>
</comment>
<accession>X1KGR6</accession>
<name>X1KGR6_9ZZZZ</name>
<dbReference type="EMBL" id="BARU01038991">
    <property type="protein sequence ID" value="GAH89344.1"/>
    <property type="molecule type" value="Genomic_DNA"/>
</dbReference>
<gene>
    <name evidence="1" type="ORF">S03H2_60502</name>
</gene>
<organism evidence="1">
    <name type="scientific">marine sediment metagenome</name>
    <dbReference type="NCBI Taxonomy" id="412755"/>
    <lineage>
        <taxon>unclassified sequences</taxon>
        <taxon>metagenomes</taxon>
        <taxon>ecological metagenomes</taxon>
    </lineage>
</organism>
<feature type="non-terminal residue" evidence="1">
    <location>
        <position position="1"/>
    </location>
</feature>
<reference evidence="1" key="1">
    <citation type="journal article" date="2014" name="Front. Microbiol.">
        <title>High frequency of phylogenetically diverse reductive dehalogenase-homologous genes in deep subseafloor sedimentary metagenomes.</title>
        <authorList>
            <person name="Kawai M."/>
            <person name="Futagami T."/>
            <person name="Toyoda A."/>
            <person name="Takaki Y."/>
            <person name="Nishi S."/>
            <person name="Hori S."/>
            <person name="Arai W."/>
            <person name="Tsubouchi T."/>
            <person name="Morono Y."/>
            <person name="Uchiyama I."/>
            <person name="Ito T."/>
            <person name="Fujiyama A."/>
            <person name="Inagaki F."/>
            <person name="Takami H."/>
        </authorList>
    </citation>
    <scope>NUCLEOTIDE SEQUENCE</scope>
    <source>
        <strain evidence="1">Expedition CK06-06</strain>
    </source>
</reference>
<sequence length="83" mass="9314">PPEELALVSQQIEELTGKIDKLTKTQADHQVMLEKIPVPKGLVKKEVPRKQVGESDDLLEKHKGEAAPDMARSVIKDLFEKRS</sequence>
<dbReference type="AlphaFoldDB" id="X1KGR6"/>
<protein>
    <submittedName>
        <fullName evidence="1">Uncharacterized protein</fullName>
    </submittedName>
</protein>
<evidence type="ECO:0000313" key="1">
    <source>
        <dbReference type="EMBL" id="GAH89344.1"/>
    </source>
</evidence>